<keyword evidence="2" id="KW-0001">2Fe-2S</keyword>
<dbReference type="PRINTS" id="PR00090">
    <property type="entry name" value="RNGDIOXGNASE"/>
</dbReference>
<comment type="similarity">
    <text evidence="1">Belongs to the bacterial ring-hydroxylating dioxygenase alpha subunit family.</text>
</comment>
<dbReference type="InterPro" id="IPR015881">
    <property type="entry name" value="ARHD_Rieske_2Fe_2S"/>
</dbReference>
<keyword evidence="13" id="KW-1185">Reference proteome</keyword>
<proteinExistence type="inferred from homology"/>
<feature type="region of interest" description="Disordered" evidence="10">
    <location>
        <begin position="1"/>
        <end position="20"/>
    </location>
</feature>
<evidence type="ECO:0000256" key="2">
    <source>
        <dbReference type="ARBA" id="ARBA00022714"/>
    </source>
</evidence>
<comment type="caution">
    <text evidence="12">The sequence shown here is derived from an EMBL/GenBank/DDBJ whole genome shotgun (WGS) entry which is preliminary data.</text>
</comment>
<evidence type="ECO:0000256" key="1">
    <source>
        <dbReference type="ARBA" id="ARBA00008751"/>
    </source>
</evidence>
<evidence type="ECO:0000256" key="4">
    <source>
        <dbReference type="ARBA" id="ARBA00022797"/>
    </source>
</evidence>
<dbReference type="PROSITE" id="PS00570">
    <property type="entry name" value="RING_HYDROXYL_ALPHA"/>
    <property type="match status" value="1"/>
</dbReference>
<dbReference type="Pfam" id="PF00848">
    <property type="entry name" value="Ring_hydroxyl_A"/>
    <property type="match status" value="1"/>
</dbReference>
<keyword evidence="9" id="KW-0520">NAD</keyword>
<keyword evidence="7" id="KW-0408">Iron</keyword>
<keyword evidence="3" id="KW-0479">Metal-binding</keyword>
<dbReference type="PANTHER" id="PTHR43756:SF1">
    <property type="entry name" value="3-PHENYLPROPIONATE_CINNAMIC ACID DIOXYGENASE SUBUNIT ALPHA"/>
    <property type="match status" value="1"/>
</dbReference>
<evidence type="ECO:0000256" key="5">
    <source>
        <dbReference type="ARBA" id="ARBA00022964"/>
    </source>
</evidence>
<dbReference type="RefSeq" id="WP_169380802.1">
    <property type="nucleotide sequence ID" value="NZ_JAAXLA010000011.1"/>
</dbReference>
<dbReference type="CDD" id="cd08881">
    <property type="entry name" value="RHO_alpha_C_NDO-like"/>
    <property type="match status" value="1"/>
</dbReference>
<accession>A0ABX1S722</accession>
<dbReference type="InterPro" id="IPR043266">
    <property type="entry name" value="RHO_NdoB-like_C"/>
</dbReference>
<dbReference type="InterPro" id="IPR036922">
    <property type="entry name" value="Rieske_2Fe-2S_sf"/>
</dbReference>
<dbReference type="SUPFAM" id="SSF50022">
    <property type="entry name" value="ISP domain"/>
    <property type="match status" value="1"/>
</dbReference>
<organism evidence="12 13">
    <name type="scientific">Pseudonocardia acidicola</name>
    <dbReference type="NCBI Taxonomy" id="2724939"/>
    <lineage>
        <taxon>Bacteria</taxon>
        <taxon>Bacillati</taxon>
        <taxon>Actinomycetota</taxon>
        <taxon>Actinomycetes</taxon>
        <taxon>Pseudonocardiales</taxon>
        <taxon>Pseudonocardiaceae</taxon>
        <taxon>Pseudonocardia</taxon>
    </lineage>
</organism>
<keyword evidence="4" id="KW-0058">Aromatic hydrocarbons catabolism</keyword>
<keyword evidence="5" id="KW-0223">Dioxygenase</keyword>
<name>A0ABX1S722_9PSEU</name>
<dbReference type="InterPro" id="IPR015879">
    <property type="entry name" value="Ring_hydroxy_dOase_asu_C_dom"/>
</dbReference>
<dbReference type="EMBL" id="JAAXLA010000011">
    <property type="protein sequence ID" value="NMH97358.1"/>
    <property type="molecule type" value="Genomic_DNA"/>
</dbReference>
<gene>
    <name evidence="12" type="ORF">HF526_08540</name>
</gene>
<dbReference type="Proteomes" id="UP000820669">
    <property type="component" value="Unassembled WGS sequence"/>
</dbReference>
<protein>
    <submittedName>
        <fullName evidence="12">Rieske 2Fe-2S domain-containing protein</fullName>
    </submittedName>
</protein>
<evidence type="ECO:0000313" key="12">
    <source>
        <dbReference type="EMBL" id="NMH97358.1"/>
    </source>
</evidence>
<evidence type="ECO:0000256" key="8">
    <source>
        <dbReference type="ARBA" id="ARBA00023014"/>
    </source>
</evidence>
<dbReference type="InterPro" id="IPR001663">
    <property type="entry name" value="Rng_hydr_dOase-A"/>
</dbReference>
<dbReference type="Pfam" id="PF00355">
    <property type="entry name" value="Rieske"/>
    <property type="match status" value="1"/>
</dbReference>
<dbReference type="PROSITE" id="PS51296">
    <property type="entry name" value="RIESKE"/>
    <property type="match status" value="1"/>
</dbReference>
<dbReference type="InterPro" id="IPR017941">
    <property type="entry name" value="Rieske_2Fe-2S"/>
</dbReference>
<keyword evidence="8" id="KW-0411">Iron-sulfur</keyword>
<dbReference type="SUPFAM" id="SSF55961">
    <property type="entry name" value="Bet v1-like"/>
    <property type="match status" value="1"/>
</dbReference>
<dbReference type="PANTHER" id="PTHR43756">
    <property type="entry name" value="CHOLINE MONOOXYGENASE, CHLOROPLASTIC"/>
    <property type="match status" value="1"/>
</dbReference>
<evidence type="ECO:0000256" key="6">
    <source>
        <dbReference type="ARBA" id="ARBA00023002"/>
    </source>
</evidence>
<evidence type="ECO:0000256" key="9">
    <source>
        <dbReference type="ARBA" id="ARBA00023027"/>
    </source>
</evidence>
<evidence type="ECO:0000256" key="10">
    <source>
        <dbReference type="SAM" id="MobiDB-lite"/>
    </source>
</evidence>
<feature type="domain" description="Rieske" evidence="11">
    <location>
        <begin position="54"/>
        <end position="132"/>
    </location>
</feature>
<dbReference type="Gene3D" id="2.102.10.10">
    <property type="entry name" value="Rieske [2Fe-2S] iron-sulphur domain"/>
    <property type="match status" value="1"/>
</dbReference>
<dbReference type="Gene3D" id="3.90.380.10">
    <property type="entry name" value="Naphthalene 1,2-dioxygenase Alpha Subunit, Chain A, domain 1"/>
    <property type="match status" value="1"/>
</dbReference>
<reference evidence="12 13" key="1">
    <citation type="submission" date="2020-04" db="EMBL/GenBank/DDBJ databases">
        <authorList>
            <person name="Klaysubun C."/>
            <person name="Duangmal K."/>
            <person name="Lipun K."/>
        </authorList>
    </citation>
    <scope>NUCLEOTIDE SEQUENCE [LARGE SCALE GENOMIC DNA]</scope>
    <source>
        <strain evidence="12 13">K10HN5</strain>
    </source>
</reference>
<evidence type="ECO:0000256" key="3">
    <source>
        <dbReference type="ARBA" id="ARBA00022723"/>
    </source>
</evidence>
<evidence type="ECO:0000259" key="11">
    <source>
        <dbReference type="PROSITE" id="PS51296"/>
    </source>
</evidence>
<evidence type="ECO:0000256" key="7">
    <source>
        <dbReference type="ARBA" id="ARBA00023004"/>
    </source>
</evidence>
<evidence type="ECO:0000313" key="13">
    <source>
        <dbReference type="Proteomes" id="UP000820669"/>
    </source>
</evidence>
<keyword evidence="6" id="KW-0560">Oxidoreductase</keyword>
<sequence>MTYNGDGTARNGPVATGTIGSLARPEEGLIDRRIFSDEGIYQQELERIFARCWLFLCHDSQIPKPGDFFSTNMGEDPVLVVRQKDGSVVAFLNSCRHRGMKVCRADMGNTKGFACTYHGWAYGVDGALVNVPNYDDAYYGELPLRDWGLPRVPRLEIYKGLVFGSWEPSVPSLPDYLGDMRFYLDAMFDRTEAGMEVIGGVHKWIFKGNWKLAAEQFASDMYHAPISHASATMALAHNEDLTEAEVAAIENTFRPDRRQFSSALGHGTGFFTDAGQGFRSGMPLPLKLYYQQRWAELSERLGEARVKGPMSAHATVFPTFSYLPTTNTVRVWHPRGPGEMEVFAWIFVDRDMPAEVKEAQRLHTVRTFSPSGLLEQDDGENWGEIQNVLRGAVQRRYAFNYQMGLGHERTDDPDYPGRIGFVMGEMAARGFYRRYVQLMESEHFPAEAPVVAPLA</sequence>